<feature type="region of interest" description="Disordered" evidence="6">
    <location>
        <begin position="414"/>
        <end position="454"/>
    </location>
</feature>
<keyword evidence="3" id="KW-0238">DNA-binding</keyword>
<dbReference type="SUPFAM" id="SSF52172">
    <property type="entry name" value="CheY-like"/>
    <property type="match status" value="1"/>
</dbReference>
<evidence type="ECO:0000256" key="5">
    <source>
        <dbReference type="PROSITE-ProRule" id="PRU00169"/>
    </source>
</evidence>
<keyword evidence="2" id="KW-0805">Transcription regulation</keyword>
<feature type="compositionally biased region" description="Basic and acidic residues" evidence="6">
    <location>
        <begin position="71"/>
        <end position="86"/>
    </location>
</feature>
<dbReference type="CDD" id="cd06170">
    <property type="entry name" value="LuxR_C_like"/>
    <property type="match status" value="1"/>
</dbReference>
<dbReference type="KEGG" id="agm:DCE93_13755"/>
<dbReference type="Proteomes" id="UP000244729">
    <property type="component" value="Chromosome"/>
</dbReference>
<dbReference type="Gene3D" id="3.40.50.2300">
    <property type="match status" value="1"/>
</dbReference>
<dbReference type="SMART" id="SM00448">
    <property type="entry name" value="REC"/>
    <property type="match status" value="1"/>
</dbReference>
<dbReference type="CDD" id="cd17535">
    <property type="entry name" value="REC_NarL-like"/>
    <property type="match status" value="1"/>
</dbReference>
<evidence type="ECO:0000256" key="6">
    <source>
        <dbReference type="SAM" id="MobiDB-lite"/>
    </source>
</evidence>
<organism evidence="9 10">
    <name type="scientific">Agromyces badenianii</name>
    <dbReference type="NCBI Taxonomy" id="2080742"/>
    <lineage>
        <taxon>Bacteria</taxon>
        <taxon>Bacillati</taxon>
        <taxon>Actinomycetota</taxon>
        <taxon>Actinomycetes</taxon>
        <taxon>Micrococcales</taxon>
        <taxon>Microbacteriaceae</taxon>
        <taxon>Agromyces</taxon>
    </lineage>
</organism>
<evidence type="ECO:0000256" key="3">
    <source>
        <dbReference type="ARBA" id="ARBA00023125"/>
    </source>
</evidence>
<evidence type="ECO:0000259" key="7">
    <source>
        <dbReference type="PROSITE" id="PS50043"/>
    </source>
</evidence>
<dbReference type="InterPro" id="IPR016032">
    <property type="entry name" value="Sig_transdc_resp-reg_C-effctor"/>
</dbReference>
<feature type="region of interest" description="Disordered" evidence="6">
    <location>
        <begin position="28"/>
        <end position="268"/>
    </location>
</feature>
<feature type="modified residue" description="4-aspartylphosphate" evidence="5">
    <location>
        <position position="328"/>
    </location>
</feature>
<evidence type="ECO:0000256" key="4">
    <source>
        <dbReference type="ARBA" id="ARBA00023163"/>
    </source>
</evidence>
<dbReference type="InterPro" id="IPR011006">
    <property type="entry name" value="CheY-like_superfamily"/>
</dbReference>
<dbReference type="SMART" id="SM00421">
    <property type="entry name" value="HTH_LUXR"/>
    <property type="match status" value="1"/>
</dbReference>
<sequence length="526" mass="57705">MVLRRQCLPLGEVAGRTRTAHRRARLRARAHAGAGRRHRAAAHRARTARRRRPPRLGDRRAGRCRPAGAREGPRRRSDRPLVDRGERPRRRRRAARVARHPSRRLRHRGIHSARRRTRPARRQRRRGRDDEHLDPRHRAHRRTRGRVRRERPADHARGRGRGGSGLGGRRPQRLPHRARGPDERAQARRRGRDGRSAGALGRRVGRGRGDEHGRGATRAGRFGDGCRGPRPRPIGHAGAGRRGRRPPRARPPGPRRIPRARAVPAAPGRGGAGVSIRVLVVDDQSLVRGGFRTILDSEDGIEVVGEAANGEEAVAAVAALAPDVVCMDVQMPGMDGLEATRRITADEASAAAVLVLTTFNREDYLFAALEAGASGFLLKNSSPEQLIDAVQVVARGDALLSPDVTRRVIEAVARRNPSTEPPGPVVPPAPTAPIPPMRPSAVGRAPAEPGVEHPRPAALDTLTEREREVLEHLAAGISNAAIAERLWVGEATVKTHVSKVLMKLGLRDRVHAVVYAYEHGVVRPRR</sequence>
<evidence type="ECO:0008006" key="11">
    <source>
        <dbReference type="Google" id="ProtNLM"/>
    </source>
</evidence>
<feature type="compositionally biased region" description="Basic residues" evidence="6">
    <location>
        <begin position="87"/>
        <end position="126"/>
    </location>
</feature>
<feature type="domain" description="HTH luxR-type" evidence="7">
    <location>
        <begin position="455"/>
        <end position="520"/>
    </location>
</feature>
<dbReference type="PRINTS" id="PR00038">
    <property type="entry name" value="HTHLUXR"/>
</dbReference>
<keyword evidence="1 5" id="KW-0597">Phosphoprotein</keyword>
<name>A0A2S0X0A6_9MICO</name>
<dbReference type="InterPro" id="IPR058245">
    <property type="entry name" value="NreC/VraR/RcsB-like_REC"/>
</dbReference>
<evidence type="ECO:0000313" key="9">
    <source>
        <dbReference type="EMBL" id="AWB97016.1"/>
    </source>
</evidence>
<dbReference type="AlphaFoldDB" id="A0A2S0X0A6"/>
<dbReference type="InterPro" id="IPR000792">
    <property type="entry name" value="Tscrpt_reg_LuxR_C"/>
</dbReference>
<evidence type="ECO:0000256" key="1">
    <source>
        <dbReference type="ARBA" id="ARBA00022553"/>
    </source>
</evidence>
<dbReference type="Pfam" id="PF00072">
    <property type="entry name" value="Response_reg"/>
    <property type="match status" value="1"/>
</dbReference>
<dbReference type="PANTHER" id="PTHR43214">
    <property type="entry name" value="TWO-COMPONENT RESPONSE REGULATOR"/>
    <property type="match status" value="1"/>
</dbReference>
<feature type="compositionally biased region" description="Basic residues" evidence="6">
    <location>
        <begin position="28"/>
        <end position="54"/>
    </location>
</feature>
<dbReference type="EMBL" id="CP028913">
    <property type="protein sequence ID" value="AWB97016.1"/>
    <property type="molecule type" value="Genomic_DNA"/>
</dbReference>
<feature type="compositionally biased region" description="Basic and acidic residues" evidence="6">
    <location>
        <begin position="127"/>
        <end position="136"/>
    </location>
</feature>
<dbReference type="PANTHER" id="PTHR43214:SF24">
    <property type="entry name" value="TRANSCRIPTIONAL REGULATORY PROTEIN NARL-RELATED"/>
    <property type="match status" value="1"/>
</dbReference>
<feature type="compositionally biased region" description="Basic residues" evidence="6">
    <location>
        <begin position="137"/>
        <end position="149"/>
    </location>
</feature>
<protein>
    <recommendedName>
        <fullName evidence="11">Response regulator transcription factor</fullName>
    </recommendedName>
</protein>
<feature type="compositionally biased region" description="Basic residues" evidence="6">
    <location>
        <begin position="239"/>
        <end position="248"/>
    </location>
</feature>
<feature type="domain" description="Response regulatory" evidence="8">
    <location>
        <begin position="277"/>
        <end position="394"/>
    </location>
</feature>
<dbReference type="InterPro" id="IPR039420">
    <property type="entry name" value="WalR-like"/>
</dbReference>
<dbReference type="Pfam" id="PF00196">
    <property type="entry name" value="GerE"/>
    <property type="match status" value="1"/>
</dbReference>
<reference evidence="9 10" key="1">
    <citation type="submission" date="2018-04" db="EMBL/GenBank/DDBJ databases">
        <authorList>
            <person name="Li J."/>
        </authorList>
    </citation>
    <scope>NUCLEOTIDE SEQUENCE [LARGE SCALE GENOMIC DNA]</scope>
    <source>
        <strain evidence="10">30A</strain>
    </source>
</reference>
<dbReference type="InterPro" id="IPR001789">
    <property type="entry name" value="Sig_transdc_resp-reg_receiver"/>
</dbReference>
<proteinExistence type="predicted"/>
<dbReference type="SUPFAM" id="SSF46894">
    <property type="entry name" value="C-terminal effector domain of the bipartite response regulators"/>
    <property type="match status" value="1"/>
</dbReference>
<keyword evidence="4" id="KW-0804">Transcription</keyword>
<dbReference type="GO" id="GO:0000160">
    <property type="term" value="P:phosphorelay signal transduction system"/>
    <property type="evidence" value="ECO:0007669"/>
    <property type="project" value="InterPro"/>
</dbReference>
<dbReference type="GO" id="GO:0003677">
    <property type="term" value="F:DNA binding"/>
    <property type="evidence" value="ECO:0007669"/>
    <property type="project" value="UniProtKB-KW"/>
</dbReference>
<dbReference type="GO" id="GO:0006355">
    <property type="term" value="P:regulation of DNA-templated transcription"/>
    <property type="evidence" value="ECO:0007669"/>
    <property type="project" value="InterPro"/>
</dbReference>
<evidence type="ECO:0000259" key="8">
    <source>
        <dbReference type="PROSITE" id="PS50110"/>
    </source>
</evidence>
<dbReference type="OrthoDB" id="9808843at2"/>
<feature type="compositionally biased region" description="Pro residues" evidence="6">
    <location>
        <begin position="419"/>
        <end position="438"/>
    </location>
</feature>
<keyword evidence="10" id="KW-1185">Reference proteome</keyword>
<evidence type="ECO:0000256" key="2">
    <source>
        <dbReference type="ARBA" id="ARBA00023015"/>
    </source>
</evidence>
<dbReference type="PROSITE" id="PS50043">
    <property type="entry name" value="HTH_LUXR_2"/>
    <property type="match status" value="1"/>
</dbReference>
<gene>
    <name evidence="9" type="ORF">DCE93_13755</name>
</gene>
<accession>A0A2S0X0A6</accession>
<dbReference type="PROSITE" id="PS50110">
    <property type="entry name" value="RESPONSE_REGULATORY"/>
    <property type="match status" value="1"/>
</dbReference>
<evidence type="ECO:0000313" key="10">
    <source>
        <dbReference type="Proteomes" id="UP000244729"/>
    </source>
</evidence>